<proteinExistence type="predicted"/>
<name>A0A834T2I6_9FABA</name>
<evidence type="ECO:0000313" key="2">
    <source>
        <dbReference type="Proteomes" id="UP000634136"/>
    </source>
</evidence>
<dbReference type="EMBL" id="JAAIUW010000012">
    <property type="protein sequence ID" value="KAF7808079.1"/>
    <property type="molecule type" value="Genomic_DNA"/>
</dbReference>
<organism evidence="1 2">
    <name type="scientific">Senna tora</name>
    <dbReference type="NCBI Taxonomy" id="362788"/>
    <lineage>
        <taxon>Eukaryota</taxon>
        <taxon>Viridiplantae</taxon>
        <taxon>Streptophyta</taxon>
        <taxon>Embryophyta</taxon>
        <taxon>Tracheophyta</taxon>
        <taxon>Spermatophyta</taxon>
        <taxon>Magnoliopsida</taxon>
        <taxon>eudicotyledons</taxon>
        <taxon>Gunneridae</taxon>
        <taxon>Pentapetalae</taxon>
        <taxon>rosids</taxon>
        <taxon>fabids</taxon>
        <taxon>Fabales</taxon>
        <taxon>Fabaceae</taxon>
        <taxon>Caesalpinioideae</taxon>
        <taxon>Cassia clade</taxon>
        <taxon>Senna</taxon>
    </lineage>
</organism>
<dbReference type="Proteomes" id="UP000634136">
    <property type="component" value="Unassembled WGS sequence"/>
</dbReference>
<keyword evidence="2" id="KW-1185">Reference proteome</keyword>
<comment type="caution">
    <text evidence="1">The sequence shown here is derived from an EMBL/GenBank/DDBJ whole genome shotgun (WGS) entry which is preliminary data.</text>
</comment>
<gene>
    <name evidence="1" type="ORF">G2W53_040240</name>
</gene>
<dbReference type="AlphaFoldDB" id="A0A834T2I6"/>
<protein>
    <submittedName>
        <fullName evidence="1">Uncharacterized protein</fullName>
    </submittedName>
</protein>
<accession>A0A834T2I6</accession>
<evidence type="ECO:0000313" key="1">
    <source>
        <dbReference type="EMBL" id="KAF7808079.1"/>
    </source>
</evidence>
<sequence length="19" mass="2041">MAIKNPIRALSPLGFPNTT</sequence>
<reference evidence="1" key="1">
    <citation type="submission" date="2020-09" db="EMBL/GenBank/DDBJ databases">
        <title>Genome-Enabled Discovery of Anthraquinone Biosynthesis in Senna tora.</title>
        <authorList>
            <person name="Kang S.-H."/>
            <person name="Pandey R.P."/>
            <person name="Lee C.-M."/>
            <person name="Sim J.-S."/>
            <person name="Jeong J.-T."/>
            <person name="Choi B.-S."/>
            <person name="Jung M."/>
            <person name="Ginzburg D."/>
            <person name="Zhao K."/>
            <person name="Won S.Y."/>
            <person name="Oh T.-J."/>
            <person name="Yu Y."/>
            <person name="Kim N.-H."/>
            <person name="Lee O.R."/>
            <person name="Lee T.-H."/>
            <person name="Bashyal P."/>
            <person name="Kim T.-S."/>
            <person name="Lee W.-H."/>
            <person name="Kawkins C."/>
            <person name="Kim C.-K."/>
            <person name="Kim J.S."/>
            <person name="Ahn B.O."/>
            <person name="Rhee S.Y."/>
            <person name="Sohng J.K."/>
        </authorList>
    </citation>
    <scope>NUCLEOTIDE SEQUENCE</scope>
    <source>
        <tissue evidence="1">Leaf</tissue>
    </source>
</reference>